<gene>
    <name evidence="2" type="ORF">CJN711_LOCUS29430</name>
    <name evidence="1" type="ORF">KQP761_LOCUS10464</name>
</gene>
<protein>
    <submittedName>
        <fullName evidence="2">Uncharacterized protein</fullName>
    </submittedName>
</protein>
<dbReference type="Proteomes" id="UP000663834">
    <property type="component" value="Unassembled WGS sequence"/>
</dbReference>
<accession>A0A815W354</accession>
<name>A0A815W354_9BILA</name>
<evidence type="ECO:0000313" key="1">
    <source>
        <dbReference type="EMBL" id="CAF1418056.1"/>
    </source>
</evidence>
<comment type="caution">
    <text evidence="2">The sequence shown here is derived from an EMBL/GenBank/DDBJ whole genome shotgun (WGS) entry which is preliminary data.</text>
</comment>
<dbReference type="EMBL" id="CAJNOW010004457">
    <property type="protein sequence ID" value="CAF1418056.1"/>
    <property type="molecule type" value="Genomic_DNA"/>
</dbReference>
<dbReference type="Proteomes" id="UP000663855">
    <property type="component" value="Unassembled WGS sequence"/>
</dbReference>
<evidence type="ECO:0000313" key="3">
    <source>
        <dbReference type="Proteomes" id="UP000663855"/>
    </source>
</evidence>
<proteinExistence type="predicted"/>
<reference evidence="2" key="1">
    <citation type="submission" date="2021-02" db="EMBL/GenBank/DDBJ databases">
        <authorList>
            <person name="Nowell W R."/>
        </authorList>
    </citation>
    <scope>NUCLEOTIDE SEQUENCE</scope>
</reference>
<organism evidence="2 3">
    <name type="scientific">Rotaria magnacalcarata</name>
    <dbReference type="NCBI Taxonomy" id="392030"/>
    <lineage>
        <taxon>Eukaryota</taxon>
        <taxon>Metazoa</taxon>
        <taxon>Spiralia</taxon>
        <taxon>Gnathifera</taxon>
        <taxon>Rotifera</taxon>
        <taxon>Eurotatoria</taxon>
        <taxon>Bdelloidea</taxon>
        <taxon>Philodinida</taxon>
        <taxon>Philodinidae</taxon>
        <taxon>Rotaria</taxon>
    </lineage>
</organism>
<dbReference type="OrthoDB" id="9977914at2759"/>
<dbReference type="EMBL" id="CAJNOV010013965">
    <property type="protein sequence ID" value="CAF1536802.1"/>
    <property type="molecule type" value="Genomic_DNA"/>
</dbReference>
<sequence>MLNGGLLLLSNQSIDNYINNIHRQSTHQTNLEQDKSLVENKPIPNYYEWSLCDINAAHTDLFNQMPSQRSQNLSKLESLTYFNCKKTNEFSLTYDRTIRGDYIYAQQQFGTSQMSRPHPLRNSIPCEEQCRWMPIRSSSMIGRRAHLQLDLF</sequence>
<evidence type="ECO:0000313" key="2">
    <source>
        <dbReference type="EMBL" id="CAF1536802.1"/>
    </source>
</evidence>
<dbReference type="AlphaFoldDB" id="A0A815W354"/>